<keyword evidence="2" id="KW-0560">Oxidoreductase</keyword>
<reference evidence="7 8" key="1">
    <citation type="submission" date="2017-02" db="EMBL/GenBank/DDBJ databases">
        <title>The new phylogeny of genus Mycobacterium.</title>
        <authorList>
            <person name="Tortoli E."/>
            <person name="Trovato A."/>
            <person name="Cirillo D.M."/>
        </authorList>
    </citation>
    <scope>NUCLEOTIDE SEQUENCE [LARGE SCALE GENOMIC DNA]</scope>
    <source>
        <strain evidence="7 8">RW6</strain>
    </source>
</reference>
<dbReference type="PANTHER" id="PTHR43060:SF15">
    <property type="entry name" value="3-HYDROXYISOBUTYRATE DEHYDROGENASE-LIKE 1, MITOCHONDRIAL-RELATED"/>
    <property type="match status" value="1"/>
</dbReference>
<dbReference type="Pfam" id="PF14833">
    <property type="entry name" value="NAD_binding_11"/>
    <property type="match status" value="1"/>
</dbReference>
<dbReference type="Proteomes" id="UP000192448">
    <property type="component" value="Unassembled WGS sequence"/>
</dbReference>
<protein>
    <recommendedName>
        <fullName evidence="9">6-phosphogluconate dehydrogenase</fullName>
    </recommendedName>
</protein>
<evidence type="ECO:0000256" key="3">
    <source>
        <dbReference type="ARBA" id="ARBA00023027"/>
    </source>
</evidence>
<dbReference type="SUPFAM" id="SSF48179">
    <property type="entry name" value="6-phosphogluconate dehydrogenase C-terminal domain-like"/>
    <property type="match status" value="1"/>
</dbReference>
<evidence type="ECO:0000256" key="1">
    <source>
        <dbReference type="ARBA" id="ARBA00009080"/>
    </source>
</evidence>
<keyword evidence="3" id="KW-0520">NAD</keyword>
<dbReference type="Gene3D" id="1.10.1040.10">
    <property type="entry name" value="N-(1-d-carboxylethyl)-l-norvaline Dehydrogenase, domain 2"/>
    <property type="match status" value="1"/>
</dbReference>
<proteinExistence type="inferred from homology"/>
<feature type="domain" description="3-hydroxyisobutyrate dehydrogenase-like NAD-binding" evidence="6">
    <location>
        <begin position="178"/>
        <end position="293"/>
    </location>
</feature>
<organism evidence="7 8">
    <name type="scientific">Mycobacterium aquaticum</name>
    <dbReference type="NCBI Taxonomy" id="1927124"/>
    <lineage>
        <taxon>Bacteria</taxon>
        <taxon>Bacillati</taxon>
        <taxon>Actinomycetota</taxon>
        <taxon>Actinomycetes</taxon>
        <taxon>Mycobacteriales</taxon>
        <taxon>Mycobacteriaceae</taxon>
        <taxon>Mycobacterium</taxon>
    </lineage>
</organism>
<evidence type="ECO:0000313" key="7">
    <source>
        <dbReference type="EMBL" id="ORA33992.1"/>
    </source>
</evidence>
<evidence type="ECO:0008006" key="9">
    <source>
        <dbReference type="Google" id="ProtNLM"/>
    </source>
</evidence>
<dbReference type="PROSITE" id="PS00895">
    <property type="entry name" value="3_HYDROXYISOBUT_DH"/>
    <property type="match status" value="1"/>
</dbReference>
<dbReference type="InterPro" id="IPR036291">
    <property type="entry name" value="NAD(P)-bd_dom_sf"/>
</dbReference>
<evidence type="ECO:0000256" key="2">
    <source>
        <dbReference type="ARBA" id="ARBA00023002"/>
    </source>
</evidence>
<dbReference type="PANTHER" id="PTHR43060">
    <property type="entry name" value="3-HYDROXYISOBUTYRATE DEHYDROGENASE-LIKE 1, MITOCHONDRIAL-RELATED"/>
    <property type="match status" value="1"/>
</dbReference>
<comment type="caution">
    <text evidence="7">The sequence shown here is derived from an EMBL/GenBank/DDBJ whole genome shotgun (WGS) entry which is preliminary data.</text>
</comment>
<dbReference type="InterPro" id="IPR002204">
    <property type="entry name" value="3-OH-isobutyrate_DH-rel_CS"/>
</dbReference>
<dbReference type="EMBL" id="MVHF01000018">
    <property type="protein sequence ID" value="ORA33992.1"/>
    <property type="molecule type" value="Genomic_DNA"/>
</dbReference>
<dbReference type="InterPro" id="IPR008927">
    <property type="entry name" value="6-PGluconate_DH-like_C_sf"/>
</dbReference>
<evidence type="ECO:0000256" key="4">
    <source>
        <dbReference type="PIRSR" id="PIRSR000103-1"/>
    </source>
</evidence>
<dbReference type="InterPro" id="IPR006115">
    <property type="entry name" value="6PGDH_NADP-bd"/>
</dbReference>
<feature type="active site" evidence="4">
    <location>
        <position position="180"/>
    </location>
</feature>
<evidence type="ECO:0000259" key="5">
    <source>
        <dbReference type="Pfam" id="PF03446"/>
    </source>
</evidence>
<dbReference type="InterPro" id="IPR013328">
    <property type="entry name" value="6PGD_dom2"/>
</dbReference>
<dbReference type="GO" id="GO:0050661">
    <property type="term" value="F:NADP binding"/>
    <property type="evidence" value="ECO:0007669"/>
    <property type="project" value="InterPro"/>
</dbReference>
<comment type="similarity">
    <text evidence="1">Belongs to the HIBADH-related family.</text>
</comment>
<dbReference type="Pfam" id="PF03446">
    <property type="entry name" value="NAD_binding_2"/>
    <property type="match status" value="1"/>
</dbReference>
<dbReference type="AlphaFoldDB" id="A0A1X0AV99"/>
<accession>A0A1X0AV99</accession>
<keyword evidence="8" id="KW-1185">Reference proteome</keyword>
<dbReference type="STRING" id="1927124.BST13_18715"/>
<feature type="domain" description="6-phosphogluconate dehydrogenase NADP-binding" evidence="5">
    <location>
        <begin position="14"/>
        <end position="171"/>
    </location>
</feature>
<dbReference type="InterPro" id="IPR015815">
    <property type="entry name" value="HIBADH-related"/>
</dbReference>
<dbReference type="InterPro" id="IPR029154">
    <property type="entry name" value="HIBADH-like_NADP-bd"/>
</dbReference>
<dbReference type="GO" id="GO:0051287">
    <property type="term" value="F:NAD binding"/>
    <property type="evidence" value="ECO:0007669"/>
    <property type="project" value="InterPro"/>
</dbReference>
<evidence type="ECO:0000313" key="8">
    <source>
        <dbReference type="Proteomes" id="UP000192448"/>
    </source>
</evidence>
<dbReference type="RefSeq" id="WP_083165515.1">
    <property type="nucleotide sequence ID" value="NZ_MVHF01000018.1"/>
</dbReference>
<dbReference type="SUPFAM" id="SSF51735">
    <property type="entry name" value="NAD(P)-binding Rossmann-fold domains"/>
    <property type="match status" value="1"/>
</dbReference>
<name>A0A1X0AV99_9MYCO</name>
<gene>
    <name evidence="7" type="ORF">BST13_18715</name>
</gene>
<dbReference type="GO" id="GO:0016491">
    <property type="term" value="F:oxidoreductase activity"/>
    <property type="evidence" value="ECO:0007669"/>
    <property type="project" value="UniProtKB-KW"/>
</dbReference>
<sequence>MSNPGDTCHPATSVGFVGLGNMGRPMAERLLRCGWNITVYNRTPAKTASLAEAGAQVARTLAELRECDIVITMVGTDDDLRAVTLGTGGLLDGANTDFLLVDCSTVSAEVTDEVAAAARACGGDLLAAPVAGGPSVIPEGRLAIVCSGAPEAFDHAKPALNTLAHKVIYAGSGAISRQVKILHNLIAAVLVHVIAEVSVLGESIGVDRGDLLEFVSAGAVGSPFVAYKAELMKSLEFTADFTAALMLKDVTLGHDLAEMSGVDIPIVEHTREAIAELVAAGLGESDIARLIEFLADRNGVALTRRP</sequence>
<dbReference type="GO" id="GO:0016054">
    <property type="term" value="P:organic acid catabolic process"/>
    <property type="evidence" value="ECO:0007669"/>
    <property type="project" value="UniProtKB-ARBA"/>
</dbReference>
<evidence type="ECO:0000259" key="6">
    <source>
        <dbReference type="Pfam" id="PF14833"/>
    </source>
</evidence>
<dbReference type="PIRSF" id="PIRSF000103">
    <property type="entry name" value="HIBADH"/>
    <property type="match status" value="1"/>
</dbReference>
<dbReference type="Gene3D" id="3.40.50.720">
    <property type="entry name" value="NAD(P)-binding Rossmann-like Domain"/>
    <property type="match status" value="1"/>
</dbReference>